<accession>A0A3G8YRM5</accession>
<organism evidence="1 2">
    <name type="scientific">Deinococcus psychrotolerans</name>
    <dbReference type="NCBI Taxonomy" id="2489213"/>
    <lineage>
        <taxon>Bacteria</taxon>
        <taxon>Thermotogati</taxon>
        <taxon>Deinococcota</taxon>
        <taxon>Deinococci</taxon>
        <taxon>Deinococcales</taxon>
        <taxon>Deinococcaceae</taxon>
        <taxon>Deinococcus</taxon>
    </lineage>
</organism>
<reference evidence="1 2" key="1">
    <citation type="submission" date="2018-11" db="EMBL/GenBank/DDBJ databases">
        <title>Deinococcus shelandsis sp. nov., isolated from South Shetland Islands soil of Antarctica.</title>
        <authorList>
            <person name="Tian J."/>
        </authorList>
    </citation>
    <scope>NUCLEOTIDE SEQUENCE [LARGE SCALE GENOMIC DNA]</scope>
    <source>
        <strain evidence="1 2">S14-83T</strain>
    </source>
</reference>
<proteinExistence type="predicted"/>
<dbReference type="RefSeq" id="WP_124874020.1">
    <property type="nucleotide sequence ID" value="NZ_CP034184.1"/>
</dbReference>
<dbReference type="OrthoDB" id="68462at2"/>
<dbReference type="EMBL" id="CP034184">
    <property type="protein sequence ID" value="AZI44411.1"/>
    <property type="molecule type" value="Genomic_DNA"/>
</dbReference>
<keyword evidence="2" id="KW-1185">Reference proteome</keyword>
<evidence type="ECO:0000313" key="2">
    <source>
        <dbReference type="Proteomes" id="UP000276417"/>
    </source>
</evidence>
<dbReference type="KEGG" id="dph:EHF33_16180"/>
<evidence type="ECO:0000313" key="1">
    <source>
        <dbReference type="EMBL" id="AZI44411.1"/>
    </source>
</evidence>
<sequence length="156" mass="16984">MLSPPLLHPRLPSLTHLGLNLAHCQWGPAPLHLKGRIGTAAHRLDLYTQPEHLGALTAELPGHLAARPVWEAWLTCHAPQPVLWTWGYQAVRGICLPNGGVFVPLQDLDPVTLCHDPDVHTMLARLQGMHAYLNAVRALSVQPLAAPQGAYDDHAA</sequence>
<dbReference type="AlphaFoldDB" id="A0A3G8YRM5"/>
<name>A0A3G8YRM5_9DEIO</name>
<dbReference type="Proteomes" id="UP000276417">
    <property type="component" value="Chromosome 2"/>
</dbReference>
<gene>
    <name evidence="1" type="ORF">EHF33_16180</name>
</gene>
<protein>
    <submittedName>
        <fullName evidence="1">Uncharacterized protein</fullName>
    </submittedName>
</protein>